<dbReference type="EMBL" id="SJDU01000312">
    <property type="protein sequence ID" value="TKZ31471.1"/>
    <property type="molecule type" value="Genomic_DNA"/>
</dbReference>
<proteinExistence type="predicted"/>
<keyword evidence="2" id="KW-1185">Reference proteome</keyword>
<comment type="caution">
    <text evidence="1">The sequence shown here is derived from an EMBL/GenBank/DDBJ whole genome shotgun (WGS) entry which is preliminary data.</text>
</comment>
<name>A0ABY2TNV1_9SPIR</name>
<protein>
    <recommendedName>
        <fullName evidence="3">Lipoprotein</fullName>
    </recommendedName>
</protein>
<reference evidence="1 2" key="1">
    <citation type="journal article" date="2019" name="Anaerobe">
        <title>Brachyspira catarrhinii sp. nov., an anaerobic intestinal spirochaete isolated from vervet monkeys may have been misidentified as Brachyspira aalborgi in previous studies.</title>
        <authorList>
            <person name="Phillips N.D."/>
            <person name="La T."/>
            <person name="Hampson D.J."/>
        </authorList>
    </citation>
    <scope>NUCLEOTIDE SEQUENCE [LARGE SCALE GENOMIC DNA]</scope>
    <source>
        <strain evidence="1 2">Z12</strain>
    </source>
</reference>
<evidence type="ECO:0008006" key="3">
    <source>
        <dbReference type="Google" id="ProtNLM"/>
    </source>
</evidence>
<dbReference type="PROSITE" id="PS51257">
    <property type="entry name" value="PROKAR_LIPOPROTEIN"/>
    <property type="match status" value="1"/>
</dbReference>
<evidence type="ECO:0000313" key="2">
    <source>
        <dbReference type="Proteomes" id="UP000310168"/>
    </source>
</evidence>
<dbReference type="Proteomes" id="UP000310168">
    <property type="component" value="Unassembled WGS sequence"/>
</dbReference>
<organism evidence="1 2">
    <name type="scientific">Brachyspira catarrhinii</name>
    <dbReference type="NCBI Taxonomy" id="2528966"/>
    <lineage>
        <taxon>Bacteria</taxon>
        <taxon>Pseudomonadati</taxon>
        <taxon>Spirochaetota</taxon>
        <taxon>Spirochaetia</taxon>
        <taxon>Brachyspirales</taxon>
        <taxon>Brachyspiraceae</taxon>
        <taxon>Brachyspira</taxon>
    </lineage>
</organism>
<feature type="non-terminal residue" evidence="1">
    <location>
        <position position="353"/>
    </location>
</feature>
<dbReference type="RefSeq" id="WP_137998979.1">
    <property type="nucleotide sequence ID" value="NZ_SJDU01000312.1"/>
</dbReference>
<evidence type="ECO:0000313" key="1">
    <source>
        <dbReference type="EMBL" id="TKZ31471.1"/>
    </source>
</evidence>
<gene>
    <name evidence="1" type="ORF">EZH24_09855</name>
</gene>
<sequence length="353" mass="41801">MLKNRNYLIILSFIILSLTSCKVKDSIDEMQKLRRIEKTEDYGALSDFLKSLPKTQQENAQTPYNEINTFLKGRNEILSSNYKDGFETLARFLFTYPSSYYESEASYLLGQALIFMIENNPLYVEEFYKKLITEGIVEGEENSEESNATNQSNALKNIYNQMGIIERNGVYSFNGYVFDRIVQDSESVFPLKDFAYYFSIRHRFKNINSKEDKGSFITNVNYLRRFSDRYRTSVLQESILNNKSYFPESLPFELSQREKIDYDNTIKTVRERIEKIKPAFEEDYYIIGNGIIIRDRIPAIEGRENELFKLYNYDFVKVLNKTNVYNARDREREDWALVRYDTYYGPIIGWSYL</sequence>
<accession>A0ABY2TNV1</accession>